<dbReference type="Pfam" id="PF24280">
    <property type="entry name" value="HVO_A0563_N"/>
    <property type="match status" value="1"/>
</dbReference>
<dbReference type="EMBL" id="FNPC01000007">
    <property type="protein sequence ID" value="SDY61629.1"/>
    <property type="molecule type" value="Genomic_DNA"/>
</dbReference>
<keyword evidence="2" id="KW-0804">Transcription</keyword>
<reference evidence="5" key="1">
    <citation type="submission" date="2016-10" db="EMBL/GenBank/DDBJ databases">
        <authorList>
            <person name="Varghese N."/>
            <person name="Submissions S."/>
        </authorList>
    </citation>
    <scope>NUCLEOTIDE SEQUENCE [LARGE SCALE GENOMIC DNA]</scope>
    <source>
        <strain evidence="5">DC30,IBRC 10041,KCTC 4046</strain>
    </source>
</reference>
<accession>A0A1H3LBS6</accession>
<keyword evidence="5" id="KW-1185">Reference proteome</keyword>
<protein>
    <recommendedName>
        <fullName evidence="3">HTH luxR-type domain-containing protein</fullName>
    </recommendedName>
</protein>
<sequence length="214" mass="24444">MYRAVFQISGDSLYSRSTAGTDTRLRLWCNDHCDLLHISGSQQENVIEYVQSAVGIQEQVETNNDRFIITKDCLQPSAGDYIKPYLVSNNCLLIPPYQYENGTKVVRVLALDSETLTEFYHDISEEYSVIVKSKQELSKVDVESPIISMESILPQLSSRQREVFFTAYENGYFEIPRGTTTAEIGDEIGVNRRTVEDHLRRAQKKLADSLIEYL</sequence>
<dbReference type="InterPro" id="IPR000792">
    <property type="entry name" value="Tscrpt_reg_LuxR_C"/>
</dbReference>
<dbReference type="Gene3D" id="1.10.10.10">
    <property type="entry name" value="Winged helix-like DNA-binding domain superfamily/Winged helix DNA-binding domain"/>
    <property type="match status" value="1"/>
</dbReference>
<dbReference type="SUPFAM" id="SSF88659">
    <property type="entry name" value="Sigma3 and sigma4 domains of RNA polymerase sigma factors"/>
    <property type="match status" value="1"/>
</dbReference>
<evidence type="ECO:0000313" key="4">
    <source>
        <dbReference type="EMBL" id="SDY61629.1"/>
    </source>
</evidence>
<dbReference type="PANTHER" id="PTHR34236:SF1">
    <property type="entry name" value="DIMETHYL SULFOXIDE REDUCTASE TRANSCRIPTIONAL ACTIVATOR"/>
    <property type="match status" value="1"/>
</dbReference>
<dbReference type="GO" id="GO:0006355">
    <property type="term" value="P:regulation of DNA-templated transcription"/>
    <property type="evidence" value="ECO:0007669"/>
    <property type="project" value="InterPro"/>
</dbReference>
<evidence type="ECO:0000259" key="3">
    <source>
        <dbReference type="PROSITE" id="PS00622"/>
    </source>
</evidence>
<dbReference type="Proteomes" id="UP000199079">
    <property type="component" value="Unassembled WGS sequence"/>
</dbReference>
<keyword evidence="1" id="KW-0805">Transcription regulation</keyword>
<proteinExistence type="predicted"/>
<gene>
    <name evidence="4" type="ORF">SAMN05216564_10712</name>
</gene>
<dbReference type="Pfam" id="PF04967">
    <property type="entry name" value="HTH_10"/>
    <property type="match status" value="1"/>
</dbReference>
<evidence type="ECO:0000256" key="2">
    <source>
        <dbReference type="ARBA" id="ARBA00023163"/>
    </source>
</evidence>
<dbReference type="InterPro" id="IPR007050">
    <property type="entry name" value="HTH_bacterioopsin"/>
</dbReference>
<evidence type="ECO:0000256" key="1">
    <source>
        <dbReference type="ARBA" id="ARBA00023015"/>
    </source>
</evidence>
<evidence type="ECO:0000313" key="5">
    <source>
        <dbReference type="Proteomes" id="UP000199079"/>
    </source>
</evidence>
<dbReference type="InterPro" id="IPR036388">
    <property type="entry name" value="WH-like_DNA-bd_sf"/>
</dbReference>
<name>A0A1H3LBS6_9EURY</name>
<feature type="domain" description="HTH luxR-type" evidence="3">
    <location>
        <begin position="178"/>
        <end position="205"/>
    </location>
</feature>
<dbReference type="RefSeq" id="WP_092733486.1">
    <property type="nucleotide sequence ID" value="NZ_FNPC01000007.1"/>
</dbReference>
<dbReference type="InterPro" id="IPR013324">
    <property type="entry name" value="RNA_pol_sigma_r3/r4-like"/>
</dbReference>
<dbReference type="InterPro" id="IPR056531">
    <property type="entry name" value="HVO_A0563_N"/>
</dbReference>
<dbReference type="OrthoDB" id="202021at2157"/>
<dbReference type="PANTHER" id="PTHR34236">
    <property type="entry name" value="DIMETHYL SULFOXIDE REDUCTASE TRANSCRIPTIONAL ACTIVATOR"/>
    <property type="match status" value="1"/>
</dbReference>
<dbReference type="AlphaFoldDB" id="A0A1H3LBS6"/>
<dbReference type="PROSITE" id="PS00622">
    <property type="entry name" value="HTH_LUXR_1"/>
    <property type="match status" value="1"/>
</dbReference>
<organism evidence="4 5">
    <name type="scientific">Halopenitus persicus</name>
    <dbReference type="NCBI Taxonomy" id="1048396"/>
    <lineage>
        <taxon>Archaea</taxon>
        <taxon>Methanobacteriati</taxon>
        <taxon>Methanobacteriota</taxon>
        <taxon>Stenosarchaea group</taxon>
        <taxon>Halobacteria</taxon>
        <taxon>Halobacteriales</taxon>
        <taxon>Haloferacaceae</taxon>
        <taxon>Halopenitus</taxon>
    </lineage>
</organism>